<reference evidence="1 2" key="1">
    <citation type="submission" date="2021-06" db="EMBL/GenBank/DDBJ databases">
        <title>Caerostris extrusa draft genome.</title>
        <authorList>
            <person name="Kono N."/>
            <person name="Arakawa K."/>
        </authorList>
    </citation>
    <scope>NUCLEOTIDE SEQUENCE [LARGE SCALE GENOMIC DNA]</scope>
</reference>
<gene>
    <name evidence="1" type="ORF">CEXT_794151</name>
</gene>
<name>A0AAV4SQV9_CAEEX</name>
<dbReference type="EMBL" id="BPLR01009969">
    <property type="protein sequence ID" value="GIY35842.1"/>
    <property type="molecule type" value="Genomic_DNA"/>
</dbReference>
<protein>
    <submittedName>
        <fullName evidence="1">Uncharacterized protein</fullName>
    </submittedName>
</protein>
<dbReference type="AlphaFoldDB" id="A0AAV4SQV9"/>
<keyword evidence="2" id="KW-1185">Reference proteome</keyword>
<dbReference type="Proteomes" id="UP001054945">
    <property type="component" value="Unassembled WGS sequence"/>
</dbReference>
<evidence type="ECO:0000313" key="2">
    <source>
        <dbReference type="Proteomes" id="UP001054945"/>
    </source>
</evidence>
<sequence length="102" mass="11411">MQSNAESRLPINPAQSAARLRKRREKVLFKMVRFFSERVIDCALCKSRYLESSLTCGIPGEMQSNAGSRLPINPARSAARLRKRAGKSLIQAGPAFLFRESD</sequence>
<evidence type="ECO:0000313" key="1">
    <source>
        <dbReference type="EMBL" id="GIY35842.1"/>
    </source>
</evidence>
<comment type="caution">
    <text evidence="1">The sequence shown here is derived from an EMBL/GenBank/DDBJ whole genome shotgun (WGS) entry which is preliminary data.</text>
</comment>
<organism evidence="1 2">
    <name type="scientific">Caerostris extrusa</name>
    <name type="common">Bark spider</name>
    <name type="synonym">Caerostris bankana</name>
    <dbReference type="NCBI Taxonomy" id="172846"/>
    <lineage>
        <taxon>Eukaryota</taxon>
        <taxon>Metazoa</taxon>
        <taxon>Ecdysozoa</taxon>
        <taxon>Arthropoda</taxon>
        <taxon>Chelicerata</taxon>
        <taxon>Arachnida</taxon>
        <taxon>Araneae</taxon>
        <taxon>Araneomorphae</taxon>
        <taxon>Entelegynae</taxon>
        <taxon>Araneoidea</taxon>
        <taxon>Araneidae</taxon>
        <taxon>Caerostris</taxon>
    </lineage>
</organism>
<proteinExistence type="predicted"/>
<accession>A0AAV4SQV9</accession>